<accession>B4HGQ8</accession>
<proteinExistence type="predicted"/>
<name>B4HGQ8_DROSE</name>
<keyword evidence="3" id="KW-1185">Reference proteome</keyword>
<dbReference type="HOGENOM" id="CLU_2322830_0_0_1"/>
<feature type="compositionally biased region" description="Gly residues" evidence="1">
    <location>
        <begin position="89"/>
        <end position="99"/>
    </location>
</feature>
<evidence type="ECO:0000313" key="2">
    <source>
        <dbReference type="EMBL" id="EDW41366.1"/>
    </source>
</evidence>
<dbReference type="EMBL" id="CH480815">
    <property type="protein sequence ID" value="EDW41366.1"/>
    <property type="molecule type" value="Genomic_DNA"/>
</dbReference>
<sequence length="99" mass="10262">MLDAGALDSEELDAELLDAEMRCNACACERYSETDGSCEMETGSASASDGVSFPATTLAADIARPASDDIQYSLTCAPPDEDATRMPLEGGGGKDFASQ</sequence>
<dbReference type="AlphaFoldDB" id="B4HGQ8"/>
<feature type="region of interest" description="Disordered" evidence="1">
    <location>
        <begin position="77"/>
        <end position="99"/>
    </location>
</feature>
<protein>
    <submittedName>
        <fullName evidence="2">GM24603</fullName>
    </submittedName>
</protein>
<organism evidence="3">
    <name type="scientific">Drosophila sechellia</name>
    <name type="common">Fruit fly</name>
    <dbReference type="NCBI Taxonomy" id="7238"/>
    <lineage>
        <taxon>Eukaryota</taxon>
        <taxon>Metazoa</taxon>
        <taxon>Ecdysozoa</taxon>
        <taxon>Arthropoda</taxon>
        <taxon>Hexapoda</taxon>
        <taxon>Insecta</taxon>
        <taxon>Pterygota</taxon>
        <taxon>Neoptera</taxon>
        <taxon>Endopterygota</taxon>
        <taxon>Diptera</taxon>
        <taxon>Brachycera</taxon>
        <taxon>Muscomorpha</taxon>
        <taxon>Ephydroidea</taxon>
        <taxon>Drosophilidae</taxon>
        <taxon>Drosophila</taxon>
        <taxon>Sophophora</taxon>
    </lineage>
</organism>
<gene>
    <name evidence="2" type="primary">Dsec\GM24603</name>
    <name evidence="2" type="ORF">Dsec_GM24603</name>
</gene>
<reference evidence="2 3" key="1">
    <citation type="journal article" date="2007" name="Nature">
        <title>Evolution of genes and genomes on the Drosophila phylogeny.</title>
        <authorList>
            <consortium name="Drosophila 12 Genomes Consortium"/>
            <person name="Clark A.G."/>
            <person name="Eisen M.B."/>
            <person name="Smith D.R."/>
            <person name="Bergman C.M."/>
            <person name="Oliver B."/>
            <person name="Markow T.A."/>
            <person name="Kaufman T.C."/>
            <person name="Kellis M."/>
            <person name="Gelbart W."/>
            <person name="Iyer V.N."/>
            <person name="Pollard D.A."/>
            <person name="Sackton T.B."/>
            <person name="Larracuente A.M."/>
            <person name="Singh N.D."/>
            <person name="Abad J.P."/>
            <person name="Abt D.N."/>
            <person name="Adryan B."/>
            <person name="Aguade M."/>
            <person name="Akashi H."/>
            <person name="Anderson W.W."/>
            <person name="Aquadro C.F."/>
            <person name="Ardell D.H."/>
            <person name="Arguello R."/>
            <person name="Artieri C.G."/>
            <person name="Barbash D.A."/>
            <person name="Barker D."/>
            <person name="Barsanti P."/>
            <person name="Batterham P."/>
            <person name="Batzoglou S."/>
            <person name="Begun D."/>
            <person name="Bhutkar A."/>
            <person name="Blanco E."/>
            <person name="Bosak S.A."/>
            <person name="Bradley R.K."/>
            <person name="Brand A.D."/>
            <person name="Brent M.R."/>
            <person name="Brooks A.N."/>
            <person name="Brown R.H."/>
            <person name="Butlin R.K."/>
            <person name="Caggese C."/>
            <person name="Calvi B.R."/>
            <person name="Bernardo de Carvalho A."/>
            <person name="Caspi A."/>
            <person name="Castrezana S."/>
            <person name="Celniker S.E."/>
            <person name="Chang J.L."/>
            <person name="Chapple C."/>
            <person name="Chatterji S."/>
            <person name="Chinwalla A."/>
            <person name="Civetta A."/>
            <person name="Clifton S.W."/>
            <person name="Comeron J.M."/>
            <person name="Costello J.C."/>
            <person name="Coyne J.A."/>
            <person name="Daub J."/>
            <person name="David R.G."/>
            <person name="Delcher A.L."/>
            <person name="Delehaunty K."/>
            <person name="Do C.B."/>
            <person name="Ebling H."/>
            <person name="Edwards K."/>
            <person name="Eickbush T."/>
            <person name="Evans J.D."/>
            <person name="Filipski A."/>
            <person name="Findeiss S."/>
            <person name="Freyhult E."/>
            <person name="Fulton L."/>
            <person name="Fulton R."/>
            <person name="Garcia A.C."/>
            <person name="Gardiner A."/>
            <person name="Garfield D.A."/>
            <person name="Garvin B.E."/>
            <person name="Gibson G."/>
            <person name="Gilbert D."/>
            <person name="Gnerre S."/>
            <person name="Godfrey J."/>
            <person name="Good R."/>
            <person name="Gotea V."/>
            <person name="Gravely B."/>
            <person name="Greenberg A.J."/>
            <person name="Griffiths-Jones S."/>
            <person name="Gross S."/>
            <person name="Guigo R."/>
            <person name="Gustafson E.A."/>
            <person name="Haerty W."/>
            <person name="Hahn M.W."/>
            <person name="Halligan D.L."/>
            <person name="Halpern A.L."/>
            <person name="Halter G.M."/>
            <person name="Han M.V."/>
            <person name="Heger A."/>
            <person name="Hillier L."/>
            <person name="Hinrichs A.S."/>
            <person name="Holmes I."/>
            <person name="Hoskins R.A."/>
            <person name="Hubisz M.J."/>
            <person name="Hultmark D."/>
            <person name="Huntley M.A."/>
            <person name="Jaffe D.B."/>
            <person name="Jagadeeshan S."/>
            <person name="Jeck W.R."/>
            <person name="Johnson J."/>
            <person name="Jones C.D."/>
            <person name="Jordan W.C."/>
            <person name="Karpen G.H."/>
            <person name="Kataoka E."/>
            <person name="Keightley P.D."/>
            <person name="Kheradpour P."/>
            <person name="Kirkness E.F."/>
            <person name="Koerich L.B."/>
            <person name="Kristiansen K."/>
            <person name="Kudrna D."/>
            <person name="Kulathinal R.J."/>
            <person name="Kumar S."/>
            <person name="Kwok R."/>
            <person name="Lander E."/>
            <person name="Langley C.H."/>
            <person name="Lapoint R."/>
            <person name="Lazzaro B.P."/>
            <person name="Lee S.J."/>
            <person name="Levesque L."/>
            <person name="Li R."/>
            <person name="Lin C.F."/>
            <person name="Lin M.F."/>
            <person name="Lindblad-Toh K."/>
            <person name="Llopart A."/>
            <person name="Long M."/>
            <person name="Low L."/>
            <person name="Lozovsky E."/>
            <person name="Lu J."/>
            <person name="Luo M."/>
            <person name="Machado C.A."/>
            <person name="Makalowski W."/>
            <person name="Marzo M."/>
            <person name="Matsuda M."/>
            <person name="Matzkin L."/>
            <person name="McAllister B."/>
            <person name="McBride C.S."/>
            <person name="McKernan B."/>
            <person name="McKernan K."/>
            <person name="Mendez-Lago M."/>
            <person name="Minx P."/>
            <person name="Mollenhauer M.U."/>
            <person name="Montooth K."/>
            <person name="Mount S.M."/>
            <person name="Mu X."/>
            <person name="Myers E."/>
            <person name="Negre B."/>
            <person name="Newfeld S."/>
            <person name="Nielsen R."/>
            <person name="Noor M.A."/>
            <person name="O'Grady P."/>
            <person name="Pachter L."/>
            <person name="Papaceit M."/>
            <person name="Parisi M.J."/>
            <person name="Parisi M."/>
            <person name="Parts L."/>
            <person name="Pedersen J.S."/>
            <person name="Pesole G."/>
            <person name="Phillippy A.M."/>
            <person name="Ponting C.P."/>
            <person name="Pop M."/>
            <person name="Porcelli D."/>
            <person name="Powell J.R."/>
            <person name="Prohaska S."/>
            <person name="Pruitt K."/>
            <person name="Puig M."/>
            <person name="Quesneville H."/>
            <person name="Ram K.R."/>
            <person name="Rand D."/>
            <person name="Rasmussen M.D."/>
            <person name="Reed L.K."/>
            <person name="Reenan R."/>
            <person name="Reily A."/>
            <person name="Remington K.A."/>
            <person name="Rieger T.T."/>
            <person name="Ritchie M.G."/>
            <person name="Robin C."/>
            <person name="Rogers Y.H."/>
            <person name="Rohde C."/>
            <person name="Rozas J."/>
            <person name="Rubenfield M.J."/>
            <person name="Ruiz A."/>
            <person name="Russo S."/>
            <person name="Salzberg S.L."/>
            <person name="Sanchez-Gracia A."/>
            <person name="Saranga D.J."/>
            <person name="Sato H."/>
            <person name="Schaeffer S.W."/>
            <person name="Schatz M.C."/>
            <person name="Schlenke T."/>
            <person name="Schwartz R."/>
            <person name="Segarra C."/>
            <person name="Singh R.S."/>
            <person name="Sirot L."/>
            <person name="Sirota M."/>
            <person name="Sisneros N.B."/>
            <person name="Smith C.D."/>
            <person name="Smith T.F."/>
            <person name="Spieth J."/>
            <person name="Stage D.E."/>
            <person name="Stark A."/>
            <person name="Stephan W."/>
            <person name="Strausberg R.L."/>
            <person name="Strempel S."/>
            <person name="Sturgill D."/>
            <person name="Sutton G."/>
            <person name="Sutton G.G."/>
            <person name="Tao W."/>
            <person name="Teichmann S."/>
            <person name="Tobari Y.N."/>
            <person name="Tomimura Y."/>
            <person name="Tsolas J.M."/>
            <person name="Valente V.L."/>
            <person name="Venter E."/>
            <person name="Venter J.C."/>
            <person name="Vicario S."/>
            <person name="Vieira F.G."/>
            <person name="Vilella A.J."/>
            <person name="Villasante A."/>
            <person name="Walenz B."/>
            <person name="Wang J."/>
            <person name="Wasserman M."/>
            <person name="Watts T."/>
            <person name="Wilson D."/>
            <person name="Wilson R.K."/>
            <person name="Wing R.A."/>
            <person name="Wolfner M.F."/>
            <person name="Wong A."/>
            <person name="Wong G.K."/>
            <person name="Wu C.I."/>
            <person name="Wu G."/>
            <person name="Yamamoto D."/>
            <person name="Yang H.P."/>
            <person name="Yang S.P."/>
            <person name="Yorke J.A."/>
            <person name="Yoshida K."/>
            <person name="Zdobnov E."/>
            <person name="Zhang P."/>
            <person name="Zhang Y."/>
            <person name="Zimin A.V."/>
            <person name="Baldwin J."/>
            <person name="Abdouelleil A."/>
            <person name="Abdulkadir J."/>
            <person name="Abebe A."/>
            <person name="Abera B."/>
            <person name="Abreu J."/>
            <person name="Acer S.C."/>
            <person name="Aftuck L."/>
            <person name="Alexander A."/>
            <person name="An P."/>
            <person name="Anderson E."/>
            <person name="Anderson S."/>
            <person name="Arachi H."/>
            <person name="Azer M."/>
            <person name="Bachantsang P."/>
            <person name="Barry A."/>
            <person name="Bayul T."/>
            <person name="Berlin A."/>
            <person name="Bessette D."/>
            <person name="Bloom T."/>
            <person name="Blye J."/>
            <person name="Boguslavskiy L."/>
            <person name="Bonnet C."/>
            <person name="Boukhgalter B."/>
            <person name="Bourzgui I."/>
            <person name="Brown A."/>
            <person name="Cahill P."/>
            <person name="Channer S."/>
            <person name="Cheshatsang Y."/>
            <person name="Chuda L."/>
            <person name="Citroen M."/>
            <person name="Collymore A."/>
            <person name="Cooke P."/>
            <person name="Costello M."/>
            <person name="D'Aco K."/>
            <person name="Daza R."/>
            <person name="De Haan G."/>
            <person name="DeGray S."/>
            <person name="DeMaso C."/>
            <person name="Dhargay N."/>
            <person name="Dooley K."/>
            <person name="Dooley E."/>
            <person name="Doricent M."/>
            <person name="Dorje P."/>
            <person name="Dorjee K."/>
            <person name="Dupes A."/>
            <person name="Elong R."/>
            <person name="Falk J."/>
            <person name="Farina A."/>
            <person name="Faro S."/>
            <person name="Ferguson D."/>
            <person name="Fisher S."/>
            <person name="Foley C.D."/>
            <person name="Franke A."/>
            <person name="Friedrich D."/>
            <person name="Gadbois L."/>
            <person name="Gearin G."/>
            <person name="Gearin C.R."/>
            <person name="Giannoukos G."/>
            <person name="Goode T."/>
            <person name="Graham J."/>
            <person name="Grandbois E."/>
            <person name="Grewal S."/>
            <person name="Gyaltsen K."/>
            <person name="Hafez N."/>
            <person name="Hagos B."/>
            <person name="Hall J."/>
            <person name="Henson C."/>
            <person name="Hollinger A."/>
            <person name="Honan T."/>
            <person name="Huard M.D."/>
            <person name="Hughes L."/>
            <person name="Hurhula B."/>
            <person name="Husby M.E."/>
            <person name="Kamat A."/>
            <person name="Kanga B."/>
            <person name="Kashin S."/>
            <person name="Khazanovich D."/>
            <person name="Kisner P."/>
            <person name="Lance K."/>
            <person name="Lara M."/>
            <person name="Lee W."/>
            <person name="Lennon N."/>
            <person name="Letendre F."/>
            <person name="LeVine R."/>
            <person name="Lipovsky A."/>
            <person name="Liu X."/>
            <person name="Liu J."/>
            <person name="Liu S."/>
            <person name="Lokyitsang T."/>
            <person name="Lokyitsang Y."/>
            <person name="Lubonja R."/>
            <person name="Lui A."/>
            <person name="MacDonald P."/>
            <person name="Magnisalis V."/>
            <person name="Maru K."/>
            <person name="Matthews C."/>
            <person name="McCusker W."/>
            <person name="McDonough S."/>
            <person name="Mehta T."/>
            <person name="Meldrim J."/>
            <person name="Meneus L."/>
            <person name="Mihai O."/>
            <person name="Mihalev A."/>
            <person name="Mihova T."/>
            <person name="Mittelman R."/>
            <person name="Mlenga V."/>
            <person name="Montmayeur A."/>
            <person name="Mulrain L."/>
            <person name="Navidi A."/>
            <person name="Naylor J."/>
            <person name="Negash T."/>
            <person name="Nguyen T."/>
            <person name="Nguyen N."/>
            <person name="Nicol R."/>
            <person name="Norbu C."/>
            <person name="Norbu N."/>
            <person name="Novod N."/>
            <person name="O'Neill B."/>
            <person name="Osman S."/>
            <person name="Markiewicz E."/>
            <person name="Oyono O.L."/>
            <person name="Patti C."/>
            <person name="Phunkhang P."/>
            <person name="Pierre F."/>
            <person name="Priest M."/>
            <person name="Raghuraman S."/>
            <person name="Rege F."/>
            <person name="Reyes R."/>
            <person name="Rise C."/>
            <person name="Rogov P."/>
            <person name="Ross K."/>
            <person name="Ryan E."/>
            <person name="Settipalli S."/>
            <person name="Shea T."/>
            <person name="Sherpa N."/>
            <person name="Shi L."/>
            <person name="Shih D."/>
            <person name="Sparrow T."/>
            <person name="Spaulding J."/>
            <person name="Stalker J."/>
            <person name="Stange-Thomann N."/>
            <person name="Stavropoulos S."/>
            <person name="Stone C."/>
            <person name="Strader C."/>
            <person name="Tesfaye S."/>
            <person name="Thomson T."/>
            <person name="Thoulutsang Y."/>
            <person name="Thoulutsang D."/>
            <person name="Topham K."/>
            <person name="Topping I."/>
            <person name="Tsamla T."/>
            <person name="Vassiliev H."/>
            <person name="Vo A."/>
            <person name="Wangchuk T."/>
            <person name="Wangdi T."/>
            <person name="Weiand M."/>
            <person name="Wilkinson J."/>
            <person name="Wilson A."/>
            <person name="Yadav S."/>
            <person name="Young G."/>
            <person name="Yu Q."/>
            <person name="Zembek L."/>
            <person name="Zhong D."/>
            <person name="Zimmer A."/>
            <person name="Zwirko Z."/>
            <person name="Jaffe D.B."/>
            <person name="Alvarez P."/>
            <person name="Brockman W."/>
            <person name="Butler J."/>
            <person name="Chin C."/>
            <person name="Gnerre S."/>
            <person name="Grabherr M."/>
            <person name="Kleber M."/>
            <person name="Mauceli E."/>
            <person name="MacCallum I."/>
        </authorList>
    </citation>
    <scope>NUCLEOTIDE SEQUENCE [LARGE SCALE GENOMIC DNA]</scope>
    <source>
        <strain evidence="3">Rob3c / Tucson 14021-0248.25</strain>
    </source>
</reference>
<dbReference type="Proteomes" id="UP000001292">
    <property type="component" value="Unassembled WGS sequence"/>
</dbReference>
<evidence type="ECO:0000313" key="3">
    <source>
        <dbReference type="Proteomes" id="UP000001292"/>
    </source>
</evidence>
<evidence type="ECO:0000256" key="1">
    <source>
        <dbReference type="SAM" id="MobiDB-lite"/>
    </source>
</evidence>